<dbReference type="Proteomes" id="UP000190774">
    <property type="component" value="Unassembled WGS sequence"/>
</dbReference>
<dbReference type="PANTHER" id="PTHR43630:SF2">
    <property type="entry name" value="GLYCOSYLTRANSFERASE"/>
    <property type="match status" value="1"/>
</dbReference>
<accession>A0A1T4X5B4</accession>
<keyword evidence="3" id="KW-0808">Transferase</keyword>
<keyword evidence="4" id="KW-1185">Reference proteome</keyword>
<dbReference type="Pfam" id="PF00535">
    <property type="entry name" value="Glycos_transf_2"/>
    <property type="match status" value="1"/>
</dbReference>
<dbReference type="STRING" id="48467.SAMN02745166_01000"/>
<dbReference type="SUPFAM" id="SSF53448">
    <property type="entry name" value="Nucleotide-diphospho-sugar transferases"/>
    <property type="match status" value="1"/>
</dbReference>
<feature type="domain" description="Glycosyltransferase 2-like" evidence="2">
    <location>
        <begin position="5"/>
        <end position="120"/>
    </location>
</feature>
<dbReference type="EMBL" id="FUYE01000003">
    <property type="protein sequence ID" value="SKA84308.1"/>
    <property type="molecule type" value="Genomic_DNA"/>
</dbReference>
<dbReference type="GO" id="GO:0016740">
    <property type="term" value="F:transferase activity"/>
    <property type="evidence" value="ECO:0007669"/>
    <property type="project" value="UniProtKB-KW"/>
</dbReference>
<comment type="similarity">
    <text evidence="1">Belongs to the glycosyltransferase 2 family. WaaE/KdtX subfamily.</text>
</comment>
<evidence type="ECO:0000256" key="1">
    <source>
        <dbReference type="ARBA" id="ARBA00038494"/>
    </source>
</evidence>
<proteinExistence type="inferred from homology"/>
<name>A0A1T4X5B4_9BACT</name>
<gene>
    <name evidence="3" type="ORF">SAMN02745166_01000</name>
</gene>
<dbReference type="CDD" id="cd02511">
    <property type="entry name" value="Beta4Glucosyltransferase"/>
    <property type="match status" value="1"/>
</dbReference>
<protein>
    <submittedName>
        <fullName evidence="3">Glycosyltransferase involved in cell wall bisynthesis</fullName>
    </submittedName>
</protein>
<dbReference type="OrthoDB" id="9815923at2"/>
<dbReference type="AlphaFoldDB" id="A0A1T4X5B4"/>
<evidence type="ECO:0000259" key="2">
    <source>
        <dbReference type="Pfam" id="PF00535"/>
    </source>
</evidence>
<organism evidence="3 4">
    <name type="scientific">Prosthecobacter debontii</name>
    <dbReference type="NCBI Taxonomy" id="48467"/>
    <lineage>
        <taxon>Bacteria</taxon>
        <taxon>Pseudomonadati</taxon>
        <taxon>Verrucomicrobiota</taxon>
        <taxon>Verrucomicrobiia</taxon>
        <taxon>Verrucomicrobiales</taxon>
        <taxon>Verrucomicrobiaceae</taxon>
        <taxon>Prosthecobacter</taxon>
    </lineage>
</organism>
<sequence>MTPISFCCVTYNAERTLDATLSSLVGLADEIIVVDSFSTDSTLDIARRYTSKITQEPYLYHGVQMNKAIALASHDWVFCVDADESVNAELAQILRAWKEKGPVHHDAYRVHREWLFLGRSLHAFYPVSSPDRVVRLFNRQSVQFNDRPVDDKPVGFKSCSILPLPGLLVHDTTGSIHDLFGKVNHYTSRAARGTDQSEVTSASLGKVITRPWVAAFKWYLVKQGYKDGFPGVVLGMYAFLYTFLKYAKLYERKLLAKGKPN</sequence>
<dbReference type="InterPro" id="IPR029044">
    <property type="entry name" value="Nucleotide-diphossugar_trans"/>
</dbReference>
<dbReference type="RefSeq" id="WP_078812215.1">
    <property type="nucleotide sequence ID" value="NZ_FUYE01000003.1"/>
</dbReference>
<reference evidence="4" key="1">
    <citation type="submission" date="2017-02" db="EMBL/GenBank/DDBJ databases">
        <authorList>
            <person name="Varghese N."/>
            <person name="Submissions S."/>
        </authorList>
    </citation>
    <scope>NUCLEOTIDE SEQUENCE [LARGE SCALE GENOMIC DNA]</scope>
    <source>
        <strain evidence="4">ATCC 700200</strain>
    </source>
</reference>
<evidence type="ECO:0000313" key="4">
    <source>
        <dbReference type="Proteomes" id="UP000190774"/>
    </source>
</evidence>
<dbReference type="PANTHER" id="PTHR43630">
    <property type="entry name" value="POLY-BETA-1,6-N-ACETYL-D-GLUCOSAMINE SYNTHASE"/>
    <property type="match status" value="1"/>
</dbReference>
<dbReference type="Gene3D" id="3.90.550.10">
    <property type="entry name" value="Spore Coat Polysaccharide Biosynthesis Protein SpsA, Chain A"/>
    <property type="match status" value="1"/>
</dbReference>
<dbReference type="InterPro" id="IPR001173">
    <property type="entry name" value="Glyco_trans_2-like"/>
</dbReference>
<evidence type="ECO:0000313" key="3">
    <source>
        <dbReference type="EMBL" id="SKA84308.1"/>
    </source>
</evidence>